<name>A0ABY3WC15_9MICC</name>
<dbReference type="Pfam" id="PF12697">
    <property type="entry name" value="Abhydrolase_6"/>
    <property type="match status" value="1"/>
</dbReference>
<dbReference type="RefSeq" id="WP_241914015.1">
    <property type="nucleotide sequence ID" value="NZ_CP093326.1"/>
</dbReference>
<organism evidence="3 4">
    <name type="scientific">Arthrobacter sulfonylureivorans</name>
    <dbReference type="NCBI Taxonomy" id="2486855"/>
    <lineage>
        <taxon>Bacteria</taxon>
        <taxon>Bacillati</taxon>
        <taxon>Actinomycetota</taxon>
        <taxon>Actinomycetes</taxon>
        <taxon>Micrococcales</taxon>
        <taxon>Micrococcaceae</taxon>
        <taxon>Arthrobacter</taxon>
    </lineage>
</organism>
<evidence type="ECO:0000313" key="4">
    <source>
        <dbReference type="Proteomes" id="UP000829069"/>
    </source>
</evidence>
<proteinExistence type="predicted"/>
<dbReference type="PANTHER" id="PTHR43798">
    <property type="entry name" value="MONOACYLGLYCEROL LIPASE"/>
    <property type="match status" value="1"/>
</dbReference>
<protein>
    <submittedName>
        <fullName evidence="3">Alpha/beta hydrolase</fullName>
    </submittedName>
</protein>
<evidence type="ECO:0000259" key="2">
    <source>
        <dbReference type="Pfam" id="PF12697"/>
    </source>
</evidence>
<reference evidence="3 4" key="1">
    <citation type="submission" date="2022-03" db="EMBL/GenBank/DDBJ databases">
        <title>Isotopic signatures of nitrous oxide derived from detoxification processes.</title>
        <authorList>
            <person name="Behrendt U."/>
            <person name="Buchen C."/>
            <person name="Well R."/>
            <person name="Ulrich A."/>
            <person name="Rohe L."/>
            <person name="Kolb S."/>
            <person name="Schloter M."/>
            <person name="Horn M.A."/>
            <person name="Augustin J."/>
        </authorList>
    </citation>
    <scope>NUCLEOTIDE SEQUENCE [LARGE SCALE GENOMIC DNA]</scope>
    <source>
        <strain evidence="3 4">S4-C24</strain>
    </source>
</reference>
<dbReference type="PRINTS" id="PR00111">
    <property type="entry name" value="ABHYDROLASE"/>
</dbReference>
<sequence>MPRLAFEASGPESAETILFLHGAGWPGITWHQQMKHFSKSHRCLAADLPGHGASSGIGWQNLDATAKLVAELIESVTDQPVHLVGLSMGGDVGLRLLAQRPELVRTALLTGVLVLPVPRWMLKAQLALAGLTKNRVLWRASAKYLRLGPEQMAAYLAENQPLDPQQYRAIISEIFVGTNVAGLDQAACPVLIAAGEKEPRQARESAAVLAGLMPNARGGLAPKSPHEWPMNRPELFNRTLEEWLADRAVLPRTLLPA</sequence>
<dbReference type="GO" id="GO:0016787">
    <property type="term" value="F:hydrolase activity"/>
    <property type="evidence" value="ECO:0007669"/>
    <property type="project" value="UniProtKB-KW"/>
</dbReference>
<evidence type="ECO:0000256" key="1">
    <source>
        <dbReference type="ARBA" id="ARBA00022801"/>
    </source>
</evidence>
<dbReference type="InterPro" id="IPR000073">
    <property type="entry name" value="AB_hydrolase_1"/>
</dbReference>
<dbReference type="Gene3D" id="3.40.50.1820">
    <property type="entry name" value="alpha/beta hydrolase"/>
    <property type="match status" value="1"/>
</dbReference>
<dbReference type="Proteomes" id="UP000829069">
    <property type="component" value="Chromosome"/>
</dbReference>
<evidence type="ECO:0000313" key="3">
    <source>
        <dbReference type="EMBL" id="UNK45856.1"/>
    </source>
</evidence>
<dbReference type="InterPro" id="IPR029058">
    <property type="entry name" value="AB_hydrolase_fold"/>
</dbReference>
<accession>A0ABY3WC15</accession>
<gene>
    <name evidence="3" type="ORF">MNQ99_00215</name>
</gene>
<dbReference type="InterPro" id="IPR050266">
    <property type="entry name" value="AB_hydrolase_sf"/>
</dbReference>
<keyword evidence="1 3" id="KW-0378">Hydrolase</keyword>
<dbReference type="SUPFAM" id="SSF53474">
    <property type="entry name" value="alpha/beta-Hydrolases"/>
    <property type="match status" value="1"/>
</dbReference>
<keyword evidence="4" id="KW-1185">Reference proteome</keyword>
<feature type="domain" description="AB hydrolase-1" evidence="2">
    <location>
        <begin position="17"/>
        <end position="238"/>
    </location>
</feature>
<dbReference type="PANTHER" id="PTHR43798:SF31">
    <property type="entry name" value="AB HYDROLASE SUPERFAMILY PROTEIN YCLE"/>
    <property type="match status" value="1"/>
</dbReference>
<dbReference type="EMBL" id="CP093326">
    <property type="protein sequence ID" value="UNK45856.1"/>
    <property type="molecule type" value="Genomic_DNA"/>
</dbReference>